<proteinExistence type="predicted"/>
<keyword evidence="2" id="KW-1185">Reference proteome</keyword>
<evidence type="ECO:0000313" key="2">
    <source>
        <dbReference type="Proteomes" id="UP001412067"/>
    </source>
</evidence>
<protein>
    <submittedName>
        <fullName evidence="1">Uncharacterized protein</fullName>
    </submittedName>
</protein>
<comment type="caution">
    <text evidence="1">The sequence shown here is derived from an EMBL/GenBank/DDBJ whole genome shotgun (WGS) entry which is preliminary data.</text>
</comment>
<evidence type="ECO:0000313" key="1">
    <source>
        <dbReference type="EMBL" id="KAK8946286.1"/>
    </source>
</evidence>
<accession>A0ABR2LRH8</accession>
<organism evidence="1 2">
    <name type="scientific">Platanthera guangdongensis</name>
    <dbReference type="NCBI Taxonomy" id="2320717"/>
    <lineage>
        <taxon>Eukaryota</taxon>
        <taxon>Viridiplantae</taxon>
        <taxon>Streptophyta</taxon>
        <taxon>Embryophyta</taxon>
        <taxon>Tracheophyta</taxon>
        <taxon>Spermatophyta</taxon>
        <taxon>Magnoliopsida</taxon>
        <taxon>Liliopsida</taxon>
        <taxon>Asparagales</taxon>
        <taxon>Orchidaceae</taxon>
        <taxon>Orchidoideae</taxon>
        <taxon>Orchideae</taxon>
        <taxon>Orchidinae</taxon>
        <taxon>Platanthera</taxon>
    </lineage>
</organism>
<gene>
    <name evidence="1" type="ORF">KSP40_PGU002146</name>
</gene>
<sequence length="91" mass="10029">MAAVEVEVHLLGRAQRRSSSRRRGLRFLRRVHQLKIEVGELKGRLTEVISNCDALCKRLAVEGPESLRASVISFSAGDGASPDPISWSKES</sequence>
<dbReference type="PANTHER" id="PTHR36409">
    <property type="entry name" value="EXPRESSED PROTEIN"/>
    <property type="match status" value="1"/>
</dbReference>
<dbReference type="PANTHER" id="PTHR36409:SF1">
    <property type="entry name" value="BLOC-1-RELATED COMPLEX SUBUNIT 5"/>
    <property type="match status" value="1"/>
</dbReference>
<dbReference type="EMBL" id="JBBWWR010000017">
    <property type="protein sequence ID" value="KAK8946286.1"/>
    <property type="molecule type" value="Genomic_DNA"/>
</dbReference>
<dbReference type="Proteomes" id="UP001412067">
    <property type="component" value="Unassembled WGS sequence"/>
</dbReference>
<reference evidence="1 2" key="1">
    <citation type="journal article" date="2022" name="Nat. Plants">
        <title>Genomes of leafy and leafless Platanthera orchids illuminate the evolution of mycoheterotrophy.</title>
        <authorList>
            <person name="Li M.H."/>
            <person name="Liu K.W."/>
            <person name="Li Z."/>
            <person name="Lu H.C."/>
            <person name="Ye Q.L."/>
            <person name="Zhang D."/>
            <person name="Wang J.Y."/>
            <person name="Li Y.F."/>
            <person name="Zhong Z.M."/>
            <person name="Liu X."/>
            <person name="Yu X."/>
            <person name="Liu D.K."/>
            <person name="Tu X.D."/>
            <person name="Liu B."/>
            <person name="Hao Y."/>
            <person name="Liao X.Y."/>
            <person name="Jiang Y.T."/>
            <person name="Sun W.H."/>
            <person name="Chen J."/>
            <person name="Chen Y.Q."/>
            <person name="Ai Y."/>
            <person name="Zhai J.W."/>
            <person name="Wu S.S."/>
            <person name="Zhou Z."/>
            <person name="Hsiao Y.Y."/>
            <person name="Wu W.L."/>
            <person name="Chen Y.Y."/>
            <person name="Lin Y.F."/>
            <person name="Hsu J.L."/>
            <person name="Li C.Y."/>
            <person name="Wang Z.W."/>
            <person name="Zhao X."/>
            <person name="Zhong W.Y."/>
            <person name="Ma X.K."/>
            <person name="Ma L."/>
            <person name="Huang J."/>
            <person name="Chen G.Z."/>
            <person name="Huang M.Z."/>
            <person name="Huang L."/>
            <person name="Peng D.H."/>
            <person name="Luo Y.B."/>
            <person name="Zou S.Q."/>
            <person name="Chen S.P."/>
            <person name="Lan S."/>
            <person name="Tsai W.C."/>
            <person name="Van de Peer Y."/>
            <person name="Liu Z.J."/>
        </authorList>
    </citation>
    <scope>NUCLEOTIDE SEQUENCE [LARGE SCALE GENOMIC DNA]</scope>
    <source>
        <strain evidence="1">Lor288</strain>
    </source>
</reference>
<name>A0ABR2LRH8_9ASPA</name>